<dbReference type="Gene3D" id="3.40.630.10">
    <property type="entry name" value="Zn peptidases"/>
    <property type="match status" value="1"/>
</dbReference>
<dbReference type="SUPFAM" id="SSF53187">
    <property type="entry name" value="Zn-dependent exopeptidases"/>
    <property type="match status" value="1"/>
</dbReference>
<evidence type="ECO:0000313" key="1">
    <source>
        <dbReference type="EMBL" id="MEO1771079.1"/>
    </source>
</evidence>
<name>A0ABV0ER10_9ENTE</name>
<dbReference type="RefSeq" id="WP_207703394.1">
    <property type="nucleotide sequence ID" value="NZ_JAFREL020000002.1"/>
</dbReference>
<protein>
    <submittedName>
        <fullName evidence="1">Uncharacterized protein</fullName>
    </submittedName>
</protein>
<organism evidence="1 2">
    <name type="scientific">Candidatus Enterococcus ferrettii</name>
    <dbReference type="NCBI Taxonomy" id="2815324"/>
    <lineage>
        <taxon>Bacteria</taxon>
        <taxon>Bacillati</taxon>
        <taxon>Bacillota</taxon>
        <taxon>Bacilli</taxon>
        <taxon>Lactobacillales</taxon>
        <taxon>Enterococcaceae</taxon>
        <taxon>Enterococcus</taxon>
    </lineage>
</organism>
<reference evidence="1 2" key="2">
    <citation type="submission" date="2024-02" db="EMBL/GenBank/DDBJ databases">
        <title>The Genome Sequence of Enterococcus sp. DIV0159.</title>
        <authorList>
            <person name="Earl A."/>
            <person name="Manson A."/>
            <person name="Gilmore M."/>
            <person name="Sanders J."/>
            <person name="Shea T."/>
            <person name="Howe W."/>
            <person name="Livny J."/>
            <person name="Cuomo C."/>
            <person name="Neafsey D."/>
            <person name="Birren B."/>
        </authorList>
    </citation>
    <scope>NUCLEOTIDE SEQUENCE [LARGE SCALE GENOMIC DNA]</scope>
    <source>
        <strain evidence="1 2">665A</strain>
    </source>
</reference>
<proteinExistence type="predicted"/>
<comment type="caution">
    <text evidence="1">The sequence shown here is derived from an EMBL/GenBank/DDBJ whole genome shotgun (WGS) entry which is preliminary data.</text>
</comment>
<dbReference type="Proteomes" id="UP000664357">
    <property type="component" value="Unassembled WGS sequence"/>
</dbReference>
<gene>
    <name evidence="1" type="ORF">JZO67_003053</name>
</gene>
<dbReference type="Gene3D" id="3.30.70.360">
    <property type="match status" value="1"/>
</dbReference>
<sequence>MKTEFQTVCQANGAIFEETLSYGTPGYTIDDQNALIVSFQKACKKQGVSYQGAACGGGSNTNVYRMRGINAVNLSTNMKNIHSTDESIAEADLHQMLEILLSLVEKFIN</sequence>
<accession>A0ABV0ER10</accession>
<dbReference type="EMBL" id="JAFREL020000002">
    <property type="protein sequence ID" value="MEO1771079.1"/>
    <property type="molecule type" value="Genomic_DNA"/>
</dbReference>
<evidence type="ECO:0000313" key="2">
    <source>
        <dbReference type="Proteomes" id="UP000664357"/>
    </source>
</evidence>
<reference evidence="1 2" key="1">
    <citation type="submission" date="2021-03" db="EMBL/GenBank/DDBJ databases">
        <authorList>
            <person name="Gilmore M.S."/>
            <person name="Schwartzman J."/>
            <person name="Van Tyne D."/>
            <person name="Martin M."/>
            <person name="Earl A.M."/>
            <person name="Manson A.L."/>
            <person name="Straub T."/>
            <person name="Salamzade R."/>
            <person name="Saavedra J."/>
            <person name="Lebreton F."/>
            <person name="Prichula J."/>
            <person name="Schaufler K."/>
            <person name="Gaca A."/>
            <person name="Sgardioli B."/>
            <person name="Wagenaar J."/>
            <person name="Strong T."/>
        </authorList>
    </citation>
    <scope>NUCLEOTIDE SEQUENCE [LARGE SCALE GENOMIC DNA]</scope>
    <source>
        <strain evidence="1 2">665A</strain>
    </source>
</reference>
<keyword evidence="2" id="KW-1185">Reference proteome</keyword>